<accession>A0A532V1H9</accession>
<proteinExistence type="predicted"/>
<sequence length="350" mass="39065">MRITLSASILILMVFSQSYGIPRYSVEYNQSCALCHVDPSGGGARSLYGAQFFAYTDLAMQEKPFEEIETVKPMLNDQIQIGLDGRTIFFGQDQPAVNSFMQMQGDLYLIFNLSPTWTFYLDKGLYSGFEAWGMGHVLPFTGYVKFGQFTPPYGLRLADHNSFTREKLGFGIGWRETGVEVGFHPEMFNLAIAVTNGTSSLIDTDEGKAVTGRFDFRFPIGDANFWIGATGRRNQVGSDVDVIAGGFGGISLGIIDIMGEVDYRDFVNTELISFAEVALKLRKGLTIRVEHDFYDPNLDQESGAENMYLIGLEIVPTGYLQLSPDFRFHDLQPGSEDDYIEGSLQCHVFF</sequence>
<dbReference type="Proteomes" id="UP000319619">
    <property type="component" value="Unassembled WGS sequence"/>
</dbReference>
<comment type="caution">
    <text evidence="1">The sequence shown here is derived from an EMBL/GenBank/DDBJ whole genome shotgun (WGS) entry which is preliminary data.</text>
</comment>
<evidence type="ECO:0000313" key="1">
    <source>
        <dbReference type="EMBL" id="TKJ40999.1"/>
    </source>
</evidence>
<gene>
    <name evidence="1" type="ORF">CEE37_04865</name>
</gene>
<reference evidence="1 2" key="1">
    <citation type="submission" date="2017-06" db="EMBL/GenBank/DDBJ databases">
        <title>Novel microbial phyla capable of carbon fixation and sulfur reduction in deep-sea sediments.</title>
        <authorList>
            <person name="Huang J."/>
            <person name="Baker B."/>
            <person name="Wang Y."/>
        </authorList>
    </citation>
    <scope>NUCLEOTIDE SEQUENCE [LARGE SCALE GENOMIC DNA]</scope>
    <source>
        <strain evidence="1">B3_LCP</strain>
    </source>
</reference>
<evidence type="ECO:0000313" key="2">
    <source>
        <dbReference type="Proteomes" id="UP000319619"/>
    </source>
</evidence>
<name>A0A532V1H9_UNCL8</name>
<organism evidence="1 2">
    <name type="scientific">candidate division LCP-89 bacterium B3_LCP</name>
    <dbReference type="NCBI Taxonomy" id="2012998"/>
    <lineage>
        <taxon>Bacteria</taxon>
        <taxon>Pseudomonadati</taxon>
        <taxon>Bacteria division LCP-89</taxon>
    </lineage>
</organism>
<dbReference type="AlphaFoldDB" id="A0A532V1H9"/>
<dbReference type="EMBL" id="NJBN01000003">
    <property type="protein sequence ID" value="TKJ40999.1"/>
    <property type="molecule type" value="Genomic_DNA"/>
</dbReference>
<evidence type="ECO:0008006" key="3">
    <source>
        <dbReference type="Google" id="ProtNLM"/>
    </source>
</evidence>
<protein>
    <recommendedName>
        <fullName evidence="3">Porin</fullName>
    </recommendedName>
</protein>